<comment type="caution">
    <text evidence="7">The sequence shown here is derived from an EMBL/GenBank/DDBJ whole genome shotgun (WGS) entry which is preliminary data.</text>
</comment>
<keyword evidence="4" id="KW-0249">Electron transport</keyword>
<reference evidence="7 8" key="1">
    <citation type="submission" date="2024-05" db="EMBL/GenBank/DDBJ databases">
        <authorList>
            <person name="Liu Q."/>
            <person name="Xin Y.-H."/>
        </authorList>
    </citation>
    <scope>NUCLEOTIDE SEQUENCE [LARGE SCALE GENOMIC DNA]</scope>
    <source>
        <strain evidence="7 8">CGMCC 1.15349</strain>
    </source>
</reference>
<dbReference type="SUPFAM" id="SSF48695">
    <property type="entry name" value="Multiheme cytochromes"/>
    <property type="match status" value="1"/>
</dbReference>
<feature type="domain" description="Class III cytochrome C" evidence="6">
    <location>
        <begin position="37"/>
        <end position="105"/>
    </location>
</feature>
<organism evidence="7 8">
    <name type="scientific">Sphingomonas qilianensis</name>
    <dbReference type="NCBI Taxonomy" id="1736690"/>
    <lineage>
        <taxon>Bacteria</taxon>
        <taxon>Pseudomonadati</taxon>
        <taxon>Pseudomonadota</taxon>
        <taxon>Alphaproteobacteria</taxon>
        <taxon>Sphingomonadales</taxon>
        <taxon>Sphingomonadaceae</taxon>
        <taxon>Sphingomonas</taxon>
    </lineage>
</organism>
<keyword evidence="2" id="KW-0349">Heme</keyword>
<dbReference type="Gene3D" id="3.90.10.10">
    <property type="entry name" value="Cytochrome C3"/>
    <property type="match status" value="2"/>
</dbReference>
<proteinExistence type="predicted"/>
<dbReference type="Proteomes" id="UP001404104">
    <property type="component" value="Unassembled WGS sequence"/>
</dbReference>
<evidence type="ECO:0000313" key="8">
    <source>
        <dbReference type="Proteomes" id="UP001404104"/>
    </source>
</evidence>
<evidence type="ECO:0000259" key="6">
    <source>
        <dbReference type="Pfam" id="PF02085"/>
    </source>
</evidence>
<protein>
    <submittedName>
        <fullName evidence="7">Cytochrome c3 family protein</fullName>
    </submittedName>
</protein>
<evidence type="ECO:0000256" key="3">
    <source>
        <dbReference type="ARBA" id="ARBA00022723"/>
    </source>
</evidence>
<dbReference type="InterPro" id="IPR036280">
    <property type="entry name" value="Multihaem_cyt_sf"/>
</dbReference>
<dbReference type="EMBL" id="JBDIMF010000004">
    <property type="protein sequence ID" value="MEN2786891.1"/>
    <property type="molecule type" value="Genomic_DNA"/>
</dbReference>
<keyword evidence="8" id="KW-1185">Reference proteome</keyword>
<dbReference type="InterPro" id="IPR020942">
    <property type="entry name" value="Cyt_c_III_dom"/>
</dbReference>
<evidence type="ECO:0000256" key="5">
    <source>
        <dbReference type="ARBA" id="ARBA00023004"/>
    </source>
</evidence>
<sequence>MRRWGVWLIVVNLCALIALGVAWPHLMIAPGALIPAHAGITRNCFACHAPFQGASANRCTTCHKIADIGIRTTDGAPLPSERKPIAFHQSLGQANCMACHTDHSGPQLVKRPHQSFAHALLRPAVRGQCATCHAAPQTPLHAQAGGNCATCHQTTAWRPATFDHSRFFALTGPHNTSCTTCHSGGDFTRHTCFSCHAHQPAQIRALHAEEGMRNVENCVRCHRNGVGEGGEQEGDD</sequence>
<name>A0ABU9XST2_9SPHN</name>
<evidence type="ECO:0000256" key="1">
    <source>
        <dbReference type="ARBA" id="ARBA00022448"/>
    </source>
</evidence>
<evidence type="ECO:0000313" key="7">
    <source>
        <dbReference type="EMBL" id="MEN2786891.1"/>
    </source>
</evidence>
<keyword evidence="5" id="KW-0408">Iron</keyword>
<keyword evidence="3" id="KW-0479">Metal-binding</keyword>
<evidence type="ECO:0000256" key="2">
    <source>
        <dbReference type="ARBA" id="ARBA00022617"/>
    </source>
</evidence>
<dbReference type="RefSeq" id="WP_345865151.1">
    <property type="nucleotide sequence ID" value="NZ_JBDIMF010000004.1"/>
</dbReference>
<dbReference type="Pfam" id="PF02085">
    <property type="entry name" value="Cytochrom_CIII"/>
    <property type="match status" value="1"/>
</dbReference>
<evidence type="ECO:0000256" key="4">
    <source>
        <dbReference type="ARBA" id="ARBA00022982"/>
    </source>
</evidence>
<keyword evidence="1" id="KW-0813">Transport</keyword>
<accession>A0ABU9XST2</accession>
<gene>
    <name evidence="7" type="ORF">ABC969_10715</name>
</gene>